<name>L7VV01_9BACT</name>
<proteinExistence type="predicted"/>
<evidence type="ECO:0008006" key="2">
    <source>
        <dbReference type="Google" id="ProtNLM"/>
    </source>
</evidence>
<dbReference type="SUPFAM" id="SSF48452">
    <property type="entry name" value="TPR-like"/>
    <property type="match status" value="1"/>
</dbReference>
<dbReference type="InterPro" id="IPR011990">
    <property type="entry name" value="TPR-like_helical_dom_sf"/>
</dbReference>
<organism evidence="1">
    <name type="scientific">uncultured bacterium A1Q1_fos_18</name>
    <dbReference type="NCBI Taxonomy" id="1256551"/>
    <lineage>
        <taxon>Bacteria</taxon>
        <taxon>environmental samples</taxon>
    </lineage>
</organism>
<evidence type="ECO:0000313" key="1">
    <source>
        <dbReference type="EMBL" id="AGC71121.1"/>
    </source>
</evidence>
<accession>L7VV01</accession>
<dbReference type="Gene3D" id="1.25.40.10">
    <property type="entry name" value="Tetratricopeptide repeat domain"/>
    <property type="match status" value="2"/>
</dbReference>
<sequence length="257" mass="28452">MLGIFFLLVWVTVIAALTSHERNRSALLLSEHSEDELGPSLPSDDPALLVRYYRVALARSMPIRDEQLLRINLACALNALADHRQALEELDRVQLQQLNPLEVALWLNNRAYTLVFLGQPDDAVGHLDDAVELLLGDDGMSRDPLLSACISGTRGIAELHRKNYAAAEAALVSALRSEEESVSLQFDPEWQVDPGRTSERWFWLGEVAQAEQKPVEARRRYERAAAYASTPFGQRAQTSLALLRSQLPAVAPSASSA</sequence>
<dbReference type="AlphaFoldDB" id="L7VV01"/>
<dbReference type="EMBL" id="JX649863">
    <property type="protein sequence ID" value="AGC71121.1"/>
    <property type="molecule type" value="Genomic_DNA"/>
</dbReference>
<reference evidence="1" key="1">
    <citation type="submission" date="2012-09" db="EMBL/GenBank/DDBJ databases">
        <title>Metagenomic Characterization of a Microbial Community in Wastewater Detects High Levels of Antibiotic Resistance.</title>
        <authorList>
            <person name="Abrams M."/>
            <person name="Caldwell A."/>
            <person name="Vandaei E."/>
            <person name="Lee W."/>
            <person name="Perrott J."/>
            <person name="Khan S.Y."/>
            <person name="Ta J."/>
            <person name="Romero D."/>
            <person name="Nguyen V."/>
            <person name="Pourmand N."/>
            <person name="Ouverney C.C."/>
        </authorList>
    </citation>
    <scope>NUCLEOTIDE SEQUENCE</scope>
</reference>
<protein>
    <recommendedName>
        <fullName evidence="2">Tetratricopeptide repeat protein</fullName>
    </recommendedName>
</protein>